<dbReference type="OrthoDB" id="417271at2"/>
<evidence type="ECO:0000313" key="8">
    <source>
        <dbReference type="Proteomes" id="UP000320496"/>
    </source>
</evidence>
<keyword evidence="3 4" id="KW-0408">Iron</keyword>
<keyword evidence="5" id="KW-0732">Signal</keyword>
<evidence type="ECO:0000259" key="6">
    <source>
        <dbReference type="PROSITE" id="PS51007"/>
    </source>
</evidence>
<protein>
    <submittedName>
        <fullName evidence="7">Cytochrome c</fullName>
    </submittedName>
</protein>
<dbReference type="Pfam" id="PF21419">
    <property type="entry name" value="RoxA-like_Cyt-c"/>
    <property type="match status" value="1"/>
</dbReference>
<dbReference type="InterPro" id="IPR036909">
    <property type="entry name" value="Cyt_c-like_dom_sf"/>
</dbReference>
<keyword evidence="1 4" id="KW-0349">Heme</keyword>
<gene>
    <name evidence="7" type="ORF">Mal4_30170</name>
</gene>
<dbReference type="EMBL" id="CP036275">
    <property type="protein sequence ID" value="QDU38687.1"/>
    <property type="molecule type" value="Genomic_DNA"/>
</dbReference>
<sequence precursor="true">MAQPMWNGFPGSLFLVLMIVVAAAGAEETPAAATDQKADPDRGYRILREQPFLPADFSQQTFDQLWAVWPEPLRSQARNASAAERRRLAFSRYGLMEPPDSPGSGPALGYVPTEQGWVMNCLACHGGKVAGEVMAGLPNSHFAMQTLVEDVRKAKLLRLKPLSHLDVAAATIPLGTTNGTTNSVIFGVVLGALRRPDMSVDRNRQVPDLKHHDMDAPPFWNVRKKSRLYIDGFAPKTHRPLVQFMLLPRNDRKTVLGWEDEFRDILAWIESVQPPEYPGPVDGELADRGRSVFEKNCAECHGTYGADESYPERMIPIDVIGTDPLRLTALSPAHRQWMKDGWMSRFGEDDVWTHPEGYIAPPLDGIWASAPYFHNGSVPTLWHVLNSDHRPVVWKRTEDGYDHDRLGLEVAEFESVPPDVVRSDERRRYFDSRQPGKSAAGHTFPDRLADEEKRALLEYLKTL</sequence>
<name>A0A517Z883_9PLAN</name>
<feature type="domain" description="Cytochrome c" evidence="6">
    <location>
        <begin position="284"/>
        <end position="463"/>
    </location>
</feature>
<evidence type="ECO:0000313" key="7">
    <source>
        <dbReference type="EMBL" id="QDU38687.1"/>
    </source>
</evidence>
<organism evidence="7 8">
    <name type="scientific">Maioricimonas rarisocia</name>
    <dbReference type="NCBI Taxonomy" id="2528026"/>
    <lineage>
        <taxon>Bacteria</taxon>
        <taxon>Pseudomonadati</taxon>
        <taxon>Planctomycetota</taxon>
        <taxon>Planctomycetia</taxon>
        <taxon>Planctomycetales</taxon>
        <taxon>Planctomycetaceae</taxon>
        <taxon>Maioricimonas</taxon>
    </lineage>
</organism>
<dbReference type="GO" id="GO:0004130">
    <property type="term" value="F:cytochrome-c peroxidase activity"/>
    <property type="evidence" value="ECO:0007669"/>
    <property type="project" value="TreeGrafter"/>
</dbReference>
<dbReference type="InterPro" id="IPR051395">
    <property type="entry name" value="Cytochrome_c_Peroxidase/MauG"/>
</dbReference>
<proteinExistence type="predicted"/>
<feature type="signal peptide" evidence="5">
    <location>
        <begin position="1"/>
        <end position="26"/>
    </location>
</feature>
<evidence type="ECO:0000256" key="2">
    <source>
        <dbReference type="ARBA" id="ARBA00022723"/>
    </source>
</evidence>
<feature type="chain" id="PRO_5022195811" evidence="5">
    <location>
        <begin position="27"/>
        <end position="463"/>
    </location>
</feature>
<evidence type="ECO:0000256" key="3">
    <source>
        <dbReference type="ARBA" id="ARBA00023004"/>
    </source>
</evidence>
<dbReference type="GO" id="GO:0046872">
    <property type="term" value="F:metal ion binding"/>
    <property type="evidence" value="ECO:0007669"/>
    <property type="project" value="UniProtKB-KW"/>
</dbReference>
<accession>A0A517Z883</accession>
<dbReference type="GO" id="GO:0009055">
    <property type="term" value="F:electron transfer activity"/>
    <property type="evidence" value="ECO:0007669"/>
    <property type="project" value="InterPro"/>
</dbReference>
<dbReference type="PROSITE" id="PS51007">
    <property type="entry name" value="CYTC"/>
    <property type="match status" value="1"/>
</dbReference>
<dbReference type="AlphaFoldDB" id="A0A517Z883"/>
<evidence type="ECO:0000256" key="1">
    <source>
        <dbReference type="ARBA" id="ARBA00022617"/>
    </source>
</evidence>
<dbReference type="PANTHER" id="PTHR30600:SF9">
    <property type="entry name" value="BLR7738 PROTEIN"/>
    <property type="match status" value="1"/>
</dbReference>
<keyword evidence="2 4" id="KW-0479">Metal-binding</keyword>
<dbReference type="SUPFAM" id="SSF46626">
    <property type="entry name" value="Cytochrome c"/>
    <property type="match status" value="1"/>
</dbReference>
<dbReference type="PANTHER" id="PTHR30600">
    <property type="entry name" value="CYTOCHROME C PEROXIDASE-RELATED"/>
    <property type="match status" value="1"/>
</dbReference>
<dbReference type="InterPro" id="IPR009056">
    <property type="entry name" value="Cyt_c-like_dom"/>
</dbReference>
<dbReference type="Gene3D" id="1.10.760.10">
    <property type="entry name" value="Cytochrome c-like domain"/>
    <property type="match status" value="1"/>
</dbReference>
<dbReference type="Proteomes" id="UP000320496">
    <property type="component" value="Chromosome"/>
</dbReference>
<dbReference type="KEGG" id="mri:Mal4_30170"/>
<dbReference type="RefSeq" id="WP_145369945.1">
    <property type="nucleotide sequence ID" value="NZ_CP036275.1"/>
</dbReference>
<dbReference type="GO" id="GO:0020037">
    <property type="term" value="F:heme binding"/>
    <property type="evidence" value="ECO:0007669"/>
    <property type="project" value="InterPro"/>
</dbReference>
<evidence type="ECO:0000256" key="5">
    <source>
        <dbReference type="SAM" id="SignalP"/>
    </source>
</evidence>
<keyword evidence="8" id="KW-1185">Reference proteome</keyword>
<evidence type="ECO:0000256" key="4">
    <source>
        <dbReference type="PROSITE-ProRule" id="PRU00433"/>
    </source>
</evidence>
<reference evidence="7 8" key="1">
    <citation type="submission" date="2019-02" db="EMBL/GenBank/DDBJ databases">
        <title>Deep-cultivation of Planctomycetes and their phenomic and genomic characterization uncovers novel biology.</title>
        <authorList>
            <person name="Wiegand S."/>
            <person name="Jogler M."/>
            <person name="Boedeker C."/>
            <person name="Pinto D."/>
            <person name="Vollmers J."/>
            <person name="Rivas-Marin E."/>
            <person name="Kohn T."/>
            <person name="Peeters S.H."/>
            <person name="Heuer A."/>
            <person name="Rast P."/>
            <person name="Oberbeckmann S."/>
            <person name="Bunk B."/>
            <person name="Jeske O."/>
            <person name="Meyerdierks A."/>
            <person name="Storesund J.E."/>
            <person name="Kallscheuer N."/>
            <person name="Luecker S."/>
            <person name="Lage O.M."/>
            <person name="Pohl T."/>
            <person name="Merkel B.J."/>
            <person name="Hornburger P."/>
            <person name="Mueller R.-W."/>
            <person name="Bruemmer F."/>
            <person name="Labrenz M."/>
            <person name="Spormann A.M."/>
            <person name="Op den Camp H."/>
            <person name="Overmann J."/>
            <person name="Amann R."/>
            <person name="Jetten M.S.M."/>
            <person name="Mascher T."/>
            <person name="Medema M.H."/>
            <person name="Devos D.P."/>
            <person name="Kaster A.-K."/>
            <person name="Ovreas L."/>
            <person name="Rohde M."/>
            <person name="Galperin M.Y."/>
            <person name="Jogler C."/>
        </authorList>
    </citation>
    <scope>NUCLEOTIDE SEQUENCE [LARGE SCALE GENOMIC DNA]</scope>
    <source>
        <strain evidence="7 8">Mal4</strain>
    </source>
</reference>